<dbReference type="OrthoDB" id="9787219at2"/>
<keyword evidence="1" id="KW-0560">Oxidoreductase</keyword>
<name>A0A3A6Q841_9VIBR</name>
<dbReference type="PANTHER" id="PTHR43333">
    <property type="entry name" value="2-HACID_DH_C DOMAIN-CONTAINING PROTEIN"/>
    <property type="match status" value="1"/>
</dbReference>
<accession>A0A3A6Q841</accession>
<evidence type="ECO:0000256" key="2">
    <source>
        <dbReference type="ARBA" id="ARBA00023027"/>
    </source>
</evidence>
<dbReference type="AlphaFoldDB" id="A0A3A6Q841"/>
<dbReference type="PANTHER" id="PTHR43333:SF1">
    <property type="entry name" value="D-ISOMER SPECIFIC 2-HYDROXYACID DEHYDROGENASE NAD-BINDING DOMAIN-CONTAINING PROTEIN"/>
    <property type="match status" value="1"/>
</dbReference>
<organism evidence="4 5">
    <name type="scientific">Vibrio sinensis</name>
    <dbReference type="NCBI Taxonomy" id="2302434"/>
    <lineage>
        <taxon>Bacteria</taxon>
        <taxon>Pseudomonadati</taxon>
        <taxon>Pseudomonadota</taxon>
        <taxon>Gammaproteobacteria</taxon>
        <taxon>Vibrionales</taxon>
        <taxon>Vibrionaceae</taxon>
        <taxon>Vibrio</taxon>
    </lineage>
</organism>
<dbReference type="EMBL" id="QVMU01000033">
    <property type="protein sequence ID" value="RJX65440.1"/>
    <property type="molecule type" value="Genomic_DNA"/>
</dbReference>
<dbReference type="RefSeq" id="WP_120035156.1">
    <property type="nucleotide sequence ID" value="NZ_QVMU01000033.1"/>
</dbReference>
<evidence type="ECO:0000313" key="5">
    <source>
        <dbReference type="Proteomes" id="UP000273252"/>
    </source>
</evidence>
<proteinExistence type="predicted"/>
<reference evidence="4 5" key="1">
    <citation type="submission" date="2018-08" db="EMBL/GenBank/DDBJ databases">
        <title>Vibrio isolated from the Eastern China Marginal Seas.</title>
        <authorList>
            <person name="Li Y."/>
        </authorList>
    </citation>
    <scope>NUCLEOTIDE SEQUENCE [LARGE SCALE GENOMIC DNA]</scope>
    <source>
        <strain evidence="4 5">BEI233</strain>
    </source>
</reference>
<feature type="domain" description="D-isomer specific 2-hydroxyacid dehydrogenase NAD-binding" evidence="3">
    <location>
        <begin position="100"/>
        <end position="273"/>
    </location>
</feature>
<keyword evidence="5" id="KW-1185">Reference proteome</keyword>
<evidence type="ECO:0000313" key="4">
    <source>
        <dbReference type="EMBL" id="RJX65440.1"/>
    </source>
</evidence>
<dbReference type="Proteomes" id="UP000273252">
    <property type="component" value="Unassembled WGS sequence"/>
</dbReference>
<dbReference type="GO" id="GO:0016491">
    <property type="term" value="F:oxidoreductase activity"/>
    <property type="evidence" value="ECO:0007669"/>
    <property type="project" value="UniProtKB-KW"/>
</dbReference>
<sequence length="308" mass="34689">MDNFTKKLYILTDSNQTYQELIKKLNLPDLEITNRRSEAQILLAAPPMLAKQFNDFPKVKWVQSVYAGVDALMNNSLRQDYTLTNVKGIFGQQISEYVLGFCIQHCRHFNTYTHQQSVRQWRAHSYRTLSERSMLILGTGSIGSYLAKTAKALGIHTMGINSSGIPAIDSPFDEVFHIQELKYAVSKANILVNTLPNTKNTVGIINQDALLDAKELLLFNVGRGSAIDERSLLNALDSNAVNHAYLDVFEQEPLAADHPFWTHTGITVTPHIAAVSFPHQVVEIFAENYKKQHKGNELQHVIDFSKGY</sequence>
<protein>
    <submittedName>
        <fullName evidence="4">D-2-hydroxyacid dehydrogenase</fullName>
    </submittedName>
</protein>
<keyword evidence="2" id="KW-0520">NAD</keyword>
<evidence type="ECO:0000256" key="1">
    <source>
        <dbReference type="ARBA" id="ARBA00023002"/>
    </source>
</evidence>
<evidence type="ECO:0000259" key="3">
    <source>
        <dbReference type="Pfam" id="PF02826"/>
    </source>
</evidence>
<gene>
    <name evidence="4" type="ORF">DZ860_21600</name>
</gene>
<dbReference type="CDD" id="cd05300">
    <property type="entry name" value="2-Hacid_dh_1"/>
    <property type="match status" value="1"/>
</dbReference>
<dbReference type="Gene3D" id="3.40.50.720">
    <property type="entry name" value="NAD(P)-binding Rossmann-like Domain"/>
    <property type="match status" value="2"/>
</dbReference>
<dbReference type="Pfam" id="PF02826">
    <property type="entry name" value="2-Hacid_dh_C"/>
    <property type="match status" value="1"/>
</dbReference>
<dbReference type="InterPro" id="IPR006140">
    <property type="entry name" value="D-isomer_DH_NAD-bd"/>
</dbReference>
<dbReference type="GO" id="GO:0051287">
    <property type="term" value="F:NAD binding"/>
    <property type="evidence" value="ECO:0007669"/>
    <property type="project" value="InterPro"/>
</dbReference>
<dbReference type="InterPro" id="IPR036291">
    <property type="entry name" value="NAD(P)-bd_dom_sf"/>
</dbReference>
<dbReference type="SUPFAM" id="SSF51735">
    <property type="entry name" value="NAD(P)-binding Rossmann-fold domains"/>
    <property type="match status" value="1"/>
</dbReference>
<dbReference type="SUPFAM" id="SSF52283">
    <property type="entry name" value="Formate/glycerate dehydrogenase catalytic domain-like"/>
    <property type="match status" value="1"/>
</dbReference>
<comment type="caution">
    <text evidence="4">The sequence shown here is derived from an EMBL/GenBank/DDBJ whole genome shotgun (WGS) entry which is preliminary data.</text>
</comment>